<keyword evidence="1" id="KW-0472">Membrane</keyword>
<feature type="transmembrane region" description="Helical" evidence="1">
    <location>
        <begin position="477"/>
        <end position="495"/>
    </location>
</feature>
<feature type="transmembrane region" description="Helical" evidence="1">
    <location>
        <begin position="61"/>
        <end position="84"/>
    </location>
</feature>
<feature type="transmembrane region" description="Helical" evidence="1">
    <location>
        <begin position="389"/>
        <end position="408"/>
    </location>
</feature>
<dbReference type="Gene3D" id="1.20.1070.10">
    <property type="entry name" value="Rhodopsin 7-helix transmembrane proteins"/>
    <property type="match status" value="1"/>
</dbReference>
<reference evidence="2" key="1">
    <citation type="submission" date="2022-11" db="EMBL/GenBank/DDBJ databases">
        <authorList>
            <person name="Kikuchi T."/>
        </authorList>
    </citation>
    <scope>NUCLEOTIDE SEQUENCE</scope>
    <source>
        <strain evidence="2">PS1010</strain>
    </source>
</reference>
<keyword evidence="3" id="KW-1185">Reference proteome</keyword>
<dbReference type="SUPFAM" id="SSF81321">
    <property type="entry name" value="Family A G protein-coupled receptor-like"/>
    <property type="match status" value="1"/>
</dbReference>
<comment type="caution">
    <text evidence="2">The sequence shown here is derived from an EMBL/GenBank/DDBJ whole genome shotgun (WGS) entry which is preliminary data.</text>
</comment>
<feature type="transmembrane region" description="Helical" evidence="1">
    <location>
        <begin position="439"/>
        <end position="456"/>
    </location>
</feature>
<evidence type="ECO:0000313" key="3">
    <source>
        <dbReference type="Proteomes" id="UP001152747"/>
    </source>
</evidence>
<feature type="transmembrane region" description="Helical" evidence="1">
    <location>
        <begin position="309"/>
        <end position="331"/>
    </location>
</feature>
<feature type="transmembrane region" description="Helical" evidence="1">
    <location>
        <begin position="507"/>
        <end position="534"/>
    </location>
</feature>
<protein>
    <submittedName>
        <fullName evidence="2">Uncharacterized protein</fullName>
    </submittedName>
</protein>
<organism evidence="2 3">
    <name type="scientific">Caenorhabditis angaria</name>
    <dbReference type="NCBI Taxonomy" id="860376"/>
    <lineage>
        <taxon>Eukaryota</taxon>
        <taxon>Metazoa</taxon>
        <taxon>Ecdysozoa</taxon>
        <taxon>Nematoda</taxon>
        <taxon>Chromadorea</taxon>
        <taxon>Rhabditida</taxon>
        <taxon>Rhabditina</taxon>
        <taxon>Rhabditomorpha</taxon>
        <taxon>Rhabditoidea</taxon>
        <taxon>Rhabditidae</taxon>
        <taxon>Peloderinae</taxon>
        <taxon>Caenorhabditis</taxon>
    </lineage>
</organism>
<feature type="transmembrane region" description="Helical" evidence="1">
    <location>
        <begin position="197"/>
        <end position="221"/>
    </location>
</feature>
<keyword evidence="1" id="KW-1133">Transmembrane helix</keyword>
<dbReference type="AlphaFoldDB" id="A0A9P1MUW0"/>
<feature type="transmembrane region" description="Helical" evidence="1">
    <location>
        <begin position="272"/>
        <end position="297"/>
    </location>
</feature>
<accession>A0A9P1MUW0</accession>
<dbReference type="PANTHER" id="PTHR22718">
    <property type="entry name" value="SERPENTINE RECEPTOR, CLASS X"/>
    <property type="match status" value="1"/>
</dbReference>
<name>A0A9P1MUW0_9PELO</name>
<sequence>MLGLSYNSSLFPSIFPGNTQSTAQAMSCPVSKYHTTCDYGDTSSDSEVISIYIEKIMHFNFLAPVLVTIFDLLVQISNVLYLIFKKYLKNVSLFIQTSEIKRLFYNNIGFVDFNEEIGLKTLIARIFYIFPLGSTICYLLIFKFLRAQSKLVLTRSKKRGEQKVFAQLLVTVLFYALICIFYEAIGMLEEVLELEQVFTLISILNIVNVLPEISLPLMLMISTLKFSRGKKSFYFNYSAIVKTQGFANGYTCAENDRFCHDPTPAPAGPPNFLSPAFLVPLFITIFDFSVQFANVFLIIFKKYLKNGSFFVMLSVMSISILIRCMCYFISAYLTVTESDLSKFWLQISMCFEFFSGFFMELILFFMSLNRCLCFVSRTWNEKIFEGTQYIFGILIAISLSILATYSSLTTAKMSRIYEDSAGFININNSAGWNLAISRIFYIFPIFSTLSYLYLFIYLRKQSKLIFSKNSQKGEQKVFTQLLITVVCQALILLYFEVLSIYAEPMEIHLLIFLVISLNAVNLIPEILLPLIFLISNLEICTRRKVEDQKNIAPRSSTTASALQEIGDI</sequence>
<feature type="transmembrane region" description="Helical" evidence="1">
    <location>
        <begin position="122"/>
        <end position="145"/>
    </location>
</feature>
<dbReference type="Proteomes" id="UP001152747">
    <property type="component" value="Unassembled WGS sequence"/>
</dbReference>
<evidence type="ECO:0000256" key="1">
    <source>
        <dbReference type="SAM" id="Phobius"/>
    </source>
</evidence>
<keyword evidence="1" id="KW-0812">Transmembrane</keyword>
<evidence type="ECO:0000313" key="2">
    <source>
        <dbReference type="EMBL" id="CAI5441039.1"/>
    </source>
</evidence>
<gene>
    <name evidence="2" type="ORF">CAMP_LOCUS3676</name>
</gene>
<dbReference type="PANTHER" id="PTHR22718:SF36">
    <property type="entry name" value="G_PROTEIN_RECEP_F1_2 DOMAIN-CONTAINING PROTEIN-RELATED"/>
    <property type="match status" value="1"/>
</dbReference>
<feature type="transmembrane region" description="Helical" evidence="1">
    <location>
        <begin position="165"/>
        <end position="185"/>
    </location>
</feature>
<feature type="transmembrane region" description="Helical" evidence="1">
    <location>
        <begin position="343"/>
        <end position="368"/>
    </location>
</feature>
<dbReference type="EMBL" id="CANHGI010000002">
    <property type="protein sequence ID" value="CAI5441039.1"/>
    <property type="molecule type" value="Genomic_DNA"/>
</dbReference>
<proteinExistence type="predicted"/>
<feature type="transmembrane region" description="Helical" evidence="1">
    <location>
        <begin position="233"/>
        <end position="252"/>
    </location>
</feature>